<evidence type="ECO:0000313" key="1">
    <source>
        <dbReference type="EMBL" id="KAK3047401.1"/>
    </source>
</evidence>
<organism evidence="1 2">
    <name type="scientific">Extremus antarcticus</name>
    <dbReference type="NCBI Taxonomy" id="702011"/>
    <lineage>
        <taxon>Eukaryota</taxon>
        <taxon>Fungi</taxon>
        <taxon>Dikarya</taxon>
        <taxon>Ascomycota</taxon>
        <taxon>Pezizomycotina</taxon>
        <taxon>Dothideomycetes</taxon>
        <taxon>Dothideomycetidae</taxon>
        <taxon>Mycosphaerellales</taxon>
        <taxon>Extremaceae</taxon>
        <taxon>Extremus</taxon>
    </lineage>
</organism>
<comment type="caution">
    <text evidence="1">The sequence shown here is derived from an EMBL/GenBank/DDBJ whole genome shotgun (WGS) entry which is preliminary data.</text>
</comment>
<sequence length="258" mass="28753">MPSVAENGRIDGPDTWSEGDAADIASSSIEADLVRPQSAPPHLEFEDGVCVTAIAALPAGAGLGYGDEGSRSEPRFRFYLHYLAPMKKRLQGLRQEAKDVGTAYRELGARYHEIPLRVGADRRTWRVTRALLREGFNAPRSRPVPPVIAILHLARRLIEEADGVLVRCQTALYAVGRDGAVGCGEEAERKMQEVVERVGEGRERMAELTAAFDQVKKMEKKVLEELKGGRMESPQSCEERHTRWGRYKEVLPAWCLEE</sequence>
<proteinExistence type="predicted"/>
<evidence type="ECO:0000313" key="2">
    <source>
        <dbReference type="Proteomes" id="UP001271007"/>
    </source>
</evidence>
<reference evidence="1" key="1">
    <citation type="submission" date="2023-04" db="EMBL/GenBank/DDBJ databases">
        <title>Black Yeasts Isolated from many extreme environments.</title>
        <authorList>
            <person name="Coleine C."/>
            <person name="Stajich J.E."/>
            <person name="Selbmann L."/>
        </authorList>
    </citation>
    <scope>NUCLEOTIDE SEQUENCE</scope>
    <source>
        <strain evidence="1">CCFEE 5312</strain>
    </source>
</reference>
<keyword evidence="2" id="KW-1185">Reference proteome</keyword>
<gene>
    <name evidence="1" type="ORF">LTR09_011147</name>
</gene>
<dbReference type="EMBL" id="JAWDJX010000062">
    <property type="protein sequence ID" value="KAK3047401.1"/>
    <property type="molecule type" value="Genomic_DNA"/>
</dbReference>
<dbReference type="Proteomes" id="UP001271007">
    <property type="component" value="Unassembled WGS sequence"/>
</dbReference>
<accession>A0AAJ0DC84</accession>
<dbReference type="AlphaFoldDB" id="A0AAJ0DC84"/>
<protein>
    <submittedName>
        <fullName evidence="1">Uncharacterized protein</fullName>
    </submittedName>
</protein>
<name>A0AAJ0DC84_9PEZI</name>